<dbReference type="AlphaFoldDB" id="A0A0J7JEF3"/>
<proteinExistence type="predicted"/>
<organism evidence="6 7">
    <name type="scientific">Marinobacter subterrani</name>
    <dbReference type="NCBI Taxonomy" id="1658765"/>
    <lineage>
        <taxon>Bacteria</taxon>
        <taxon>Pseudomonadati</taxon>
        <taxon>Pseudomonadota</taxon>
        <taxon>Gammaproteobacteria</taxon>
        <taxon>Pseudomonadales</taxon>
        <taxon>Marinobacteraceae</taxon>
        <taxon>Marinobacter</taxon>
    </lineage>
</organism>
<dbReference type="Gene3D" id="3.40.50.300">
    <property type="entry name" value="P-loop containing nucleotide triphosphate hydrolases"/>
    <property type="match status" value="1"/>
</dbReference>
<comment type="caution">
    <text evidence="6">The sequence shown here is derived from an EMBL/GenBank/DDBJ whole genome shotgun (WGS) entry which is preliminary data.</text>
</comment>
<dbReference type="PANTHER" id="PTHR32071:SF120">
    <property type="entry name" value="TRANSCRIPTIONAL REGULATOR-RELATED"/>
    <property type="match status" value="1"/>
</dbReference>
<dbReference type="Pfam" id="PF02954">
    <property type="entry name" value="HTH_8"/>
    <property type="match status" value="1"/>
</dbReference>
<sequence>MQEKRPLVWLSAVYPVLITSEPLLRDWQLIHIALAGRPPANLKSCQGSRVGVFDLASMKKDQLACLPEWLDAIPVQHWVATLESHQVHNPDICALINRYCKDYHTLPLQADRLHAILGHLWGMSELEARVSLSRPGSYHDFALEGDSPAIRQVRTLLTKFARTEEPVLIYGENGTGKETAARFIHDHSARKNKPLVVVNCAALPRSLTQNELFGHEKGAFTHAMSAQKGRIEAASGGTLLLVGVDELCEEQQSAILRFLQEGQIERLGSNNPISVDARLIATSTRPLEQLVETGAFRSDVFYRLGSLHVLLPPLRDRKEDIPALANRILSATPSAQGPRRLSGATLICLAEHPWPGNLRELQNRLRQALLLGEGPKIEAEDMGFAAAPAGSQQRSRELSLDAFRSRADRQAISVSLALTHNNVSAAARLLNISRVSLYRLMEKHRLPHGASARSPKNN</sequence>
<dbReference type="EMBL" id="LFBU01000001">
    <property type="protein sequence ID" value="KMQ76517.1"/>
    <property type="molecule type" value="Genomic_DNA"/>
</dbReference>
<dbReference type="STRING" id="1658765.Msub_12731"/>
<dbReference type="PATRIC" id="fig|1658765.3.peg.2751"/>
<name>A0A0J7JEF3_9GAMM</name>
<dbReference type="SMART" id="SM00382">
    <property type="entry name" value="AAA"/>
    <property type="match status" value="1"/>
</dbReference>
<keyword evidence="7" id="KW-1185">Reference proteome</keyword>
<dbReference type="PROSITE" id="PS50045">
    <property type="entry name" value="SIGMA54_INTERACT_4"/>
    <property type="match status" value="1"/>
</dbReference>
<dbReference type="RefSeq" id="WP_048496471.1">
    <property type="nucleotide sequence ID" value="NZ_LFBU01000001.1"/>
</dbReference>
<dbReference type="InterPro" id="IPR027417">
    <property type="entry name" value="P-loop_NTPase"/>
</dbReference>
<dbReference type="Pfam" id="PF20161">
    <property type="entry name" value="VpsR"/>
    <property type="match status" value="1"/>
</dbReference>
<accession>A0A0J7JEF3</accession>
<dbReference type="Proteomes" id="UP000036102">
    <property type="component" value="Unassembled WGS sequence"/>
</dbReference>
<dbReference type="InterPro" id="IPR003593">
    <property type="entry name" value="AAA+_ATPase"/>
</dbReference>
<evidence type="ECO:0000256" key="4">
    <source>
        <dbReference type="ARBA" id="ARBA00023163"/>
    </source>
</evidence>
<keyword evidence="6" id="KW-0238">DNA-binding</keyword>
<dbReference type="InterPro" id="IPR058031">
    <property type="entry name" value="AAA_lid_NorR"/>
</dbReference>
<protein>
    <submittedName>
        <fullName evidence="6">DNA-binding transcriptional response regulator, NtrC family</fullName>
    </submittedName>
</protein>
<dbReference type="InterPro" id="IPR002197">
    <property type="entry name" value="HTH_Fis"/>
</dbReference>
<evidence type="ECO:0000256" key="3">
    <source>
        <dbReference type="ARBA" id="ARBA00023015"/>
    </source>
</evidence>
<evidence type="ECO:0000256" key="2">
    <source>
        <dbReference type="ARBA" id="ARBA00022840"/>
    </source>
</evidence>
<dbReference type="InterPro" id="IPR025944">
    <property type="entry name" value="Sigma_54_int_dom_CS"/>
</dbReference>
<dbReference type="GO" id="GO:0006355">
    <property type="term" value="P:regulation of DNA-templated transcription"/>
    <property type="evidence" value="ECO:0007669"/>
    <property type="project" value="InterPro"/>
</dbReference>
<keyword evidence="3" id="KW-0805">Transcription regulation</keyword>
<gene>
    <name evidence="6" type="ORF">Msub_12731</name>
</gene>
<dbReference type="FunFam" id="3.40.50.300:FF:000006">
    <property type="entry name" value="DNA-binding transcriptional regulator NtrC"/>
    <property type="match status" value="1"/>
</dbReference>
<keyword evidence="4" id="KW-0804">Transcription</keyword>
<dbReference type="Pfam" id="PF25601">
    <property type="entry name" value="AAA_lid_14"/>
    <property type="match status" value="1"/>
</dbReference>
<reference evidence="6 7" key="1">
    <citation type="submission" date="2015-06" db="EMBL/GenBank/DDBJ databases">
        <title>Marinobacter subterrani, a genetically tractable neutrophilic iron-oxidizing strain isolated from the Soudan Iron Mine.</title>
        <authorList>
            <person name="Bonis B.M."/>
            <person name="Gralnick J.A."/>
        </authorList>
    </citation>
    <scope>NUCLEOTIDE SEQUENCE [LARGE SCALE GENOMIC DNA]</scope>
    <source>
        <strain evidence="6 7">JG233</strain>
    </source>
</reference>
<dbReference type="Gene3D" id="1.10.10.60">
    <property type="entry name" value="Homeodomain-like"/>
    <property type="match status" value="1"/>
</dbReference>
<dbReference type="OrthoDB" id="9804019at2"/>
<dbReference type="GO" id="GO:0005524">
    <property type="term" value="F:ATP binding"/>
    <property type="evidence" value="ECO:0007669"/>
    <property type="project" value="UniProtKB-KW"/>
</dbReference>
<dbReference type="InterPro" id="IPR009057">
    <property type="entry name" value="Homeodomain-like_sf"/>
</dbReference>
<dbReference type="SUPFAM" id="SSF52540">
    <property type="entry name" value="P-loop containing nucleoside triphosphate hydrolases"/>
    <property type="match status" value="1"/>
</dbReference>
<keyword evidence="1" id="KW-0547">Nucleotide-binding</keyword>
<feature type="domain" description="Sigma-54 factor interaction" evidence="5">
    <location>
        <begin position="143"/>
        <end position="370"/>
    </location>
</feature>
<dbReference type="PROSITE" id="PS00688">
    <property type="entry name" value="SIGMA54_INTERACT_3"/>
    <property type="match status" value="1"/>
</dbReference>
<evidence type="ECO:0000259" key="5">
    <source>
        <dbReference type="PROSITE" id="PS50045"/>
    </source>
</evidence>
<dbReference type="InterPro" id="IPR045343">
    <property type="entry name" value="VpsR"/>
</dbReference>
<dbReference type="InterPro" id="IPR002078">
    <property type="entry name" value="Sigma_54_int"/>
</dbReference>
<dbReference type="Gene3D" id="1.10.8.60">
    <property type="match status" value="1"/>
</dbReference>
<dbReference type="GO" id="GO:0043565">
    <property type="term" value="F:sequence-specific DNA binding"/>
    <property type="evidence" value="ECO:0007669"/>
    <property type="project" value="InterPro"/>
</dbReference>
<dbReference type="CDD" id="cd00009">
    <property type="entry name" value="AAA"/>
    <property type="match status" value="1"/>
</dbReference>
<evidence type="ECO:0000256" key="1">
    <source>
        <dbReference type="ARBA" id="ARBA00022741"/>
    </source>
</evidence>
<keyword evidence="2" id="KW-0067">ATP-binding</keyword>
<dbReference type="Pfam" id="PF00158">
    <property type="entry name" value="Sigma54_activat"/>
    <property type="match status" value="1"/>
</dbReference>
<evidence type="ECO:0000313" key="7">
    <source>
        <dbReference type="Proteomes" id="UP000036102"/>
    </source>
</evidence>
<dbReference type="SUPFAM" id="SSF46689">
    <property type="entry name" value="Homeodomain-like"/>
    <property type="match status" value="1"/>
</dbReference>
<evidence type="ECO:0000313" key="6">
    <source>
        <dbReference type="EMBL" id="KMQ76517.1"/>
    </source>
</evidence>
<dbReference type="PANTHER" id="PTHR32071">
    <property type="entry name" value="TRANSCRIPTIONAL REGULATORY PROTEIN"/>
    <property type="match status" value="1"/>
</dbReference>